<dbReference type="EMBL" id="JANDBC010000001">
    <property type="protein sequence ID" value="MCP9290019.1"/>
    <property type="molecule type" value="Genomic_DNA"/>
</dbReference>
<evidence type="ECO:0000313" key="2">
    <source>
        <dbReference type="Proteomes" id="UP001139125"/>
    </source>
</evidence>
<accession>A0A9X2L0P2</accession>
<dbReference type="RefSeq" id="WP_255131703.1">
    <property type="nucleotide sequence ID" value="NZ_JANDBC010000001.1"/>
</dbReference>
<protein>
    <submittedName>
        <fullName evidence="1">Uncharacterized protein</fullName>
    </submittedName>
</protein>
<proteinExistence type="predicted"/>
<gene>
    <name evidence="1" type="ORF">NM125_00335</name>
</gene>
<dbReference type="AlphaFoldDB" id="A0A9X2L0P2"/>
<dbReference type="Proteomes" id="UP001139125">
    <property type="component" value="Unassembled WGS sequence"/>
</dbReference>
<name>A0A9X2L0P2_9BACT</name>
<sequence>MNNQAHLVFNEAKDEGRLTLSFYDRNGEKLKFGDIVALSDGKNLKFYCEVTYLEDQKAIAPFHTFSFHSVIKVDSVPESAVKSEVEKRYDMWYDKAGDEDLNASEHDKYLMSWLECERLLENRMFRVELTGGN</sequence>
<comment type="caution">
    <text evidence="1">The sequence shown here is derived from an EMBL/GenBank/DDBJ whole genome shotgun (WGS) entry which is preliminary data.</text>
</comment>
<keyword evidence="2" id="KW-1185">Reference proteome</keyword>
<reference evidence="1" key="1">
    <citation type="submission" date="2022-06" db="EMBL/GenBank/DDBJ databases">
        <title>Gracilimonas sp. CAU 1638 isolated from sea sediment.</title>
        <authorList>
            <person name="Kim W."/>
        </authorList>
    </citation>
    <scope>NUCLEOTIDE SEQUENCE</scope>
    <source>
        <strain evidence="1">CAU 1638</strain>
    </source>
</reference>
<organism evidence="1 2">
    <name type="scientific">Gracilimonas sediminicola</name>
    <dbReference type="NCBI Taxonomy" id="2952158"/>
    <lineage>
        <taxon>Bacteria</taxon>
        <taxon>Pseudomonadati</taxon>
        <taxon>Balneolota</taxon>
        <taxon>Balneolia</taxon>
        <taxon>Balneolales</taxon>
        <taxon>Balneolaceae</taxon>
        <taxon>Gracilimonas</taxon>
    </lineage>
</organism>
<evidence type="ECO:0000313" key="1">
    <source>
        <dbReference type="EMBL" id="MCP9290019.1"/>
    </source>
</evidence>